<accession>A0A1I2PPE1</accession>
<protein>
    <submittedName>
        <fullName evidence="1">Uncharacterized protein</fullName>
    </submittedName>
</protein>
<evidence type="ECO:0000313" key="1">
    <source>
        <dbReference type="EMBL" id="SFG18002.1"/>
    </source>
</evidence>
<dbReference type="Proteomes" id="UP000198752">
    <property type="component" value="Unassembled WGS sequence"/>
</dbReference>
<keyword evidence="2" id="KW-1185">Reference proteome</keyword>
<name>A0A1I2PPE1_9BACL</name>
<proteinExistence type="predicted"/>
<sequence length="59" mass="6905">MNTVGKQFYQLIQSLFWDPVYLPWESEAFRNAVAPATITKRTSEYLQFSGSRTRSNKED</sequence>
<dbReference type="EMBL" id="FOOY01000005">
    <property type="protein sequence ID" value="SFG18002.1"/>
    <property type="molecule type" value="Genomic_DNA"/>
</dbReference>
<dbReference type="RefSeq" id="WP_093670531.1">
    <property type="nucleotide sequence ID" value="NZ_FOOY01000005.1"/>
</dbReference>
<reference evidence="2" key="1">
    <citation type="submission" date="2016-10" db="EMBL/GenBank/DDBJ databases">
        <authorList>
            <person name="Varghese N."/>
            <person name="Submissions S."/>
        </authorList>
    </citation>
    <scope>NUCLEOTIDE SEQUENCE [LARGE SCALE GENOMIC DNA]</scope>
    <source>
        <strain evidence="2">ATCC 700379</strain>
    </source>
</reference>
<organism evidence="1 2">
    <name type="scientific">Sporolactobacillus nakayamae</name>
    <dbReference type="NCBI Taxonomy" id="269670"/>
    <lineage>
        <taxon>Bacteria</taxon>
        <taxon>Bacillati</taxon>
        <taxon>Bacillota</taxon>
        <taxon>Bacilli</taxon>
        <taxon>Bacillales</taxon>
        <taxon>Sporolactobacillaceae</taxon>
        <taxon>Sporolactobacillus</taxon>
    </lineage>
</organism>
<gene>
    <name evidence="1" type="ORF">SAMN02982927_00925</name>
</gene>
<evidence type="ECO:0000313" key="2">
    <source>
        <dbReference type="Proteomes" id="UP000198752"/>
    </source>
</evidence>
<dbReference type="STRING" id="269670.SAMN02982927_00925"/>
<dbReference type="AlphaFoldDB" id="A0A1I2PPE1"/>